<dbReference type="OrthoDB" id="1522859at2"/>
<protein>
    <submittedName>
        <fullName evidence="3">Protein TonB</fullName>
    </submittedName>
</protein>
<dbReference type="RefSeq" id="WP_093411308.1">
    <property type="nucleotide sequence ID" value="NZ_FOVL01000027.1"/>
</dbReference>
<dbReference type="SUPFAM" id="SSF74653">
    <property type="entry name" value="TolA/TonB C-terminal domain"/>
    <property type="match status" value="1"/>
</dbReference>
<dbReference type="EMBL" id="FOVL01000027">
    <property type="protein sequence ID" value="SFN92714.1"/>
    <property type="molecule type" value="Genomic_DNA"/>
</dbReference>
<dbReference type="STRING" id="287099.SAMN05660413_03106"/>
<dbReference type="Gene3D" id="3.30.1150.10">
    <property type="match status" value="1"/>
</dbReference>
<evidence type="ECO:0000313" key="4">
    <source>
        <dbReference type="Proteomes" id="UP000199153"/>
    </source>
</evidence>
<evidence type="ECO:0000313" key="3">
    <source>
        <dbReference type="EMBL" id="SFN92714.1"/>
    </source>
</evidence>
<organism evidence="3 4">
    <name type="scientific">Salegentibacter flavus</name>
    <dbReference type="NCBI Taxonomy" id="287099"/>
    <lineage>
        <taxon>Bacteria</taxon>
        <taxon>Pseudomonadati</taxon>
        <taxon>Bacteroidota</taxon>
        <taxon>Flavobacteriia</taxon>
        <taxon>Flavobacteriales</taxon>
        <taxon>Flavobacteriaceae</taxon>
        <taxon>Salegentibacter</taxon>
    </lineage>
</organism>
<evidence type="ECO:0000259" key="2">
    <source>
        <dbReference type="Pfam" id="PF03544"/>
    </source>
</evidence>
<keyword evidence="1" id="KW-0812">Transmembrane</keyword>
<name>A0A1I5D0H4_9FLAO</name>
<feature type="domain" description="TonB C-terminal" evidence="2">
    <location>
        <begin position="184"/>
        <end position="242"/>
    </location>
</feature>
<dbReference type="GO" id="GO:0055085">
    <property type="term" value="P:transmembrane transport"/>
    <property type="evidence" value="ECO:0007669"/>
    <property type="project" value="InterPro"/>
</dbReference>
<evidence type="ECO:0000256" key="1">
    <source>
        <dbReference type="SAM" id="Phobius"/>
    </source>
</evidence>
<dbReference type="Pfam" id="PF03544">
    <property type="entry name" value="TonB_C"/>
    <property type="match status" value="1"/>
</dbReference>
<feature type="transmembrane region" description="Helical" evidence="1">
    <location>
        <begin position="12"/>
        <end position="34"/>
    </location>
</feature>
<dbReference type="AlphaFoldDB" id="A0A1I5D0H4"/>
<sequence>MQVKKNAKADLASYSMIFFQVGLILVLAATYIGLEWKFTEQDQSILYEVEVADEDTEEIPITQLDNLPPPPPPPPPPAPEMVQIIEDDLDVEEDLIQSTETNQDAKVEMIIPVSAVEYEEEEEEVENVPFMIVEEVPVFPGCETIKDKDEQKKCLNDKIHALYAREFNTEIGAELELTGFYRIYVGFKINEKGEVAEIQTRGPHRRLEAEAERVAKLIPKMAPGKQRGRPVSVGYSLPVVFEMRPSR</sequence>
<accession>A0A1I5D0H4</accession>
<keyword evidence="1" id="KW-1133">Transmembrane helix</keyword>
<keyword evidence="1" id="KW-0472">Membrane</keyword>
<gene>
    <name evidence="3" type="ORF">SAMN05660413_03106</name>
</gene>
<keyword evidence="4" id="KW-1185">Reference proteome</keyword>
<proteinExistence type="predicted"/>
<reference evidence="3 4" key="1">
    <citation type="submission" date="2016-10" db="EMBL/GenBank/DDBJ databases">
        <authorList>
            <person name="de Groot N.N."/>
        </authorList>
    </citation>
    <scope>NUCLEOTIDE SEQUENCE [LARGE SCALE GENOMIC DNA]</scope>
    <source>
        <strain evidence="3 4">DSM 17794</strain>
    </source>
</reference>
<dbReference type="Proteomes" id="UP000199153">
    <property type="component" value="Unassembled WGS sequence"/>
</dbReference>
<dbReference type="InterPro" id="IPR037682">
    <property type="entry name" value="TonB_C"/>
</dbReference>